<dbReference type="EMBL" id="KK100672">
    <property type="protein sequence ID" value="KIZ04397.1"/>
    <property type="molecule type" value="Genomic_DNA"/>
</dbReference>
<reference evidence="3 4" key="1">
    <citation type="journal article" date="2013" name="BMC Genomics">
        <title>Reconstruction of the lipid metabolism for the microalga Monoraphidium neglectum from its genome sequence reveals characteristics suitable for biofuel production.</title>
        <authorList>
            <person name="Bogen C."/>
            <person name="Al-Dilaimi A."/>
            <person name="Albersmeier A."/>
            <person name="Wichmann J."/>
            <person name="Grundmann M."/>
            <person name="Rupp O."/>
            <person name="Lauersen K.J."/>
            <person name="Blifernez-Klassen O."/>
            <person name="Kalinowski J."/>
            <person name="Goesmann A."/>
            <person name="Mussgnug J.H."/>
            <person name="Kruse O."/>
        </authorList>
    </citation>
    <scope>NUCLEOTIDE SEQUENCE [LARGE SCALE GENOMIC DNA]</scope>
    <source>
        <strain evidence="3 4">SAG 48.87</strain>
    </source>
</reference>
<dbReference type="STRING" id="145388.A0A0D2MV50"/>
<dbReference type="Pfam" id="PF07714">
    <property type="entry name" value="PK_Tyr_Ser-Thr"/>
    <property type="match status" value="2"/>
</dbReference>
<sequence length="448" mass="48502">MAGGVSPFASAPPTDAGEPHQQEQGADAPAATAPDSAGGAAGGAQAPHATSAGWLKAREAVMDRVGLSQAFHTLRDRAADARIDPARLKPIKTLGEGAFAWVESSWYSPPGGGKPFKVAVKHLKPELYGDEIELELFETEVELMRKLQHRNIVGLVGAGGVAVGDEGGAFMVQEFMAGPTLKKLVTRQMMLNPQRVYSDAAAIDICLQIARGLQYLHSAKPMVIHRDLKLENVLLNSDKPHDGRWEAKIADFGLSRRVEAKNAELARRRSSLLSALSVASEAAGAKDGDGLERVWAARACKGQLARQASGKQARAGAAAFNLTGRTGSLMYMAPEVYLQQPYNEKADVFSFGVMMFELLQKYIMLSAISIKGTYEELEAYAARVAGGFRPPLHDRWPPEISSLIKDCWAQDPRKRPAMEEVVSRLEDIQGLDFLTQETWSDCACCVVS</sequence>
<dbReference type="PROSITE" id="PS50011">
    <property type="entry name" value="PROTEIN_KINASE_DOM"/>
    <property type="match status" value="1"/>
</dbReference>
<accession>A0A0D2MV50</accession>
<keyword evidence="3" id="KW-0808">Transferase</keyword>
<dbReference type="InterPro" id="IPR011009">
    <property type="entry name" value="Kinase-like_dom_sf"/>
</dbReference>
<dbReference type="InterPro" id="IPR001245">
    <property type="entry name" value="Ser-Thr/Tyr_kinase_cat_dom"/>
</dbReference>
<dbReference type="InterPro" id="IPR000719">
    <property type="entry name" value="Prot_kinase_dom"/>
</dbReference>
<evidence type="ECO:0000256" key="1">
    <source>
        <dbReference type="SAM" id="MobiDB-lite"/>
    </source>
</evidence>
<organism evidence="3 4">
    <name type="scientific">Monoraphidium neglectum</name>
    <dbReference type="NCBI Taxonomy" id="145388"/>
    <lineage>
        <taxon>Eukaryota</taxon>
        <taxon>Viridiplantae</taxon>
        <taxon>Chlorophyta</taxon>
        <taxon>core chlorophytes</taxon>
        <taxon>Chlorophyceae</taxon>
        <taxon>CS clade</taxon>
        <taxon>Sphaeropleales</taxon>
        <taxon>Selenastraceae</taxon>
        <taxon>Monoraphidium</taxon>
    </lineage>
</organism>
<protein>
    <submittedName>
        <fullName evidence="3">Dual specificity protein kinase shkE</fullName>
    </submittedName>
</protein>
<dbReference type="GO" id="GO:0004674">
    <property type="term" value="F:protein serine/threonine kinase activity"/>
    <property type="evidence" value="ECO:0007669"/>
    <property type="project" value="TreeGrafter"/>
</dbReference>
<dbReference type="OrthoDB" id="508192at2759"/>
<evidence type="ECO:0000313" key="3">
    <source>
        <dbReference type="EMBL" id="KIZ04397.1"/>
    </source>
</evidence>
<dbReference type="PANTHER" id="PTHR44329:SF289">
    <property type="entry name" value="SERINE_THREONINE-PROTEIN KINASE VIK"/>
    <property type="match status" value="1"/>
</dbReference>
<dbReference type="Gene3D" id="1.10.510.10">
    <property type="entry name" value="Transferase(Phosphotransferase) domain 1"/>
    <property type="match status" value="1"/>
</dbReference>
<proteinExistence type="predicted"/>
<dbReference type="SUPFAM" id="SSF56112">
    <property type="entry name" value="Protein kinase-like (PK-like)"/>
    <property type="match status" value="1"/>
</dbReference>
<dbReference type="GeneID" id="25736443"/>
<feature type="region of interest" description="Disordered" evidence="1">
    <location>
        <begin position="1"/>
        <end position="47"/>
    </location>
</feature>
<dbReference type="AlphaFoldDB" id="A0A0D2MV50"/>
<dbReference type="KEGG" id="mng:MNEG_3565"/>
<dbReference type="PROSITE" id="PS00108">
    <property type="entry name" value="PROTEIN_KINASE_ST"/>
    <property type="match status" value="1"/>
</dbReference>
<dbReference type="GO" id="GO:0005524">
    <property type="term" value="F:ATP binding"/>
    <property type="evidence" value="ECO:0007669"/>
    <property type="project" value="InterPro"/>
</dbReference>
<name>A0A0D2MV50_9CHLO</name>
<evidence type="ECO:0000313" key="4">
    <source>
        <dbReference type="Proteomes" id="UP000054498"/>
    </source>
</evidence>
<dbReference type="RefSeq" id="XP_013903416.1">
    <property type="nucleotide sequence ID" value="XM_014047962.1"/>
</dbReference>
<dbReference type="InterPro" id="IPR051681">
    <property type="entry name" value="Ser/Thr_Kinases-Pseudokinases"/>
</dbReference>
<evidence type="ECO:0000259" key="2">
    <source>
        <dbReference type="PROSITE" id="PS50011"/>
    </source>
</evidence>
<gene>
    <name evidence="3" type="ORF">MNEG_3565</name>
</gene>
<feature type="compositionally biased region" description="Low complexity" evidence="1">
    <location>
        <begin position="24"/>
        <end position="47"/>
    </location>
</feature>
<dbReference type="SMART" id="SM00220">
    <property type="entry name" value="S_TKc"/>
    <property type="match status" value="1"/>
</dbReference>
<feature type="domain" description="Protein kinase" evidence="2">
    <location>
        <begin position="88"/>
        <end position="434"/>
    </location>
</feature>
<keyword evidence="3" id="KW-0418">Kinase</keyword>
<dbReference type="Gene3D" id="3.30.200.20">
    <property type="entry name" value="Phosphorylase Kinase, domain 1"/>
    <property type="match status" value="1"/>
</dbReference>
<dbReference type="PANTHER" id="PTHR44329">
    <property type="entry name" value="SERINE/THREONINE-PROTEIN KINASE TNNI3K-RELATED"/>
    <property type="match status" value="1"/>
</dbReference>
<dbReference type="Proteomes" id="UP000054498">
    <property type="component" value="Unassembled WGS sequence"/>
</dbReference>
<dbReference type="InterPro" id="IPR008271">
    <property type="entry name" value="Ser/Thr_kinase_AS"/>
</dbReference>
<keyword evidence="4" id="KW-1185">Reference proteome</keyword>